<dbReference type="InterPro" id="IPR050743">
    <property type="entry name" value="2-oxoacid_DH_E2_comp"/>
</dbReference>
<dbReference type="Gene3D" id="3.30.559.10">
    <property type="entry name" value="Chloramphenicol acetyltransferase-like domain"/>
    <property type="match status" value="1"/>
</dbReference>
<keyword evidence="5 6" id="KW-0012">Acyltransferase</keyword>
<feature type="domain" description="Peripheral subunit-binding (PSBD)" evidence="9">
    <location>
        <begin position="314"/>
        <end position="351"/>
    </location>
</feature>
<evidence type="ECO:0000313" key="10">
    <source>
        <dbReference type="EMBL" id="MEE6307178.1"/>
    </source>
</evidence>
<dbReference type="PANTHER" id="PTHR43178:SF5">
    <property type="entry name" value="LIPOAMIDE ACYLTRANSFERASE COMPONENT OF BRANCHED-CHAIN ALPHA-KETO ACID DEHYDROGENASE COMPLEX, MITOCHONDRIAL"/>
    <property type="match status" value="1"/>
</dbReference>
<feature type="domain" description="Lipoyl-binding" evidence="8">
    <location>
        <begin position="2"/>
        <end position="77"/>
    </location>
</feature>
<dbReference type="InterPro" id="IPR003016">
    <property type="entry name" value="2-oxoA_DH_lipoyl-BS"/>
</dbReference>
<dbReference type="Pfam" id="PF02817">
    <property type="entry name" value="E3_binding"/>
    <property type="match status" value="1"/>
</dbReference>
<feature type="domain" description="Lipoyl-binding" evidence="8">
    <location>
        <begin position="142"/>
        <end position="217"/>
    </location>
</feature>
<evidence type="ECO:0000256" key="6">
    <source>
        <dbReference type="RuleBase" id="RU003423"/>
    </source>
</evidence>
<dbReference type="CDD" id="cd06849">
    <property type="entry name" value="lipoyl_domain"/>
    <property type="match status" value="2"/>
</dbReference>
<dbReference type="InterPro" id="IPR014276">
    <property type="entry name" value="2-oxoglutarate_DH_E2"/>
</dbReference>
<proteinExistence type="inferred from homology"/>
<dbReference type="NCBIfam" id="TIGR02927">
    <property type="entry name" value="SucB_Actino"/>
    <property type="match status" value="1"/>
</dbReference>
<feature type="compositionally biased region" description="Low complexity" evidence="7">
    <location>
        <begin position="258"/>
        <end position="269"/>
    </location>
</feature>
<accession>A0ABU7SB58</accession>
<sequence length="621" mass="64340">MPVSVTMPRLGESVTEGTVTRWLKQEGDRVEVDEPLLEVSTDKVDTEIPSPAAGVLARIVVSEDETAEVGSELAVIDGDGEAGGEAQSEPAEAEAGPADAVPSADAAEPAGQQEQAEQQEEAEEQEQGEPAPAQAAPAGDSGTVLKMPALGESVTEGTVTRWLKEVGDTVEVDEPLVEVSTDKVDTEIPSPVAGTLLEIRVNQDETAPVGADLAVIGAAGGAAPAAEPAKPAPEAAKPAPEPEAAKPEPEAAKPEPAKPAAEAAPAAGASYQTPAPETERSEQPSRTERAAQPAPTGTRPAPAPAPSGENGAGYVTPLVRKLASDQGVDLSTVSGTGVGGRIRKQDVLEAAERARAAAQAPAAQPAAEAAAPAPKAAPSPLRGSTQKLPRIRAVIAKRMQESLHEMAQLTTVVEVDVTKVARLRAKAKDTFLQRHGTKLSFLPFFALAAVEALQTYPVVNARMDLEAGTITYPEAEHLGIAVDTERGLMVPVIHNAGDLNLAGIARRVADLAERTRTNKISPDEIAGATFTLTNTGSRGALFDTPIVPAPQSAMLGTGAVVKRPMVVTDPQLGEVIVPRSMVYLALSYDHRLIDGADAARFLSAIKERLEAAQFEAELGLS</sequence>
<feature type="region of interest" description="Disordered" evidence="7">
    <location>
        <begin position="220"/>
        <end position="313"/>
    </location>
</feature>
<keyword evidence="3 6" id="KW-0808">Transferase</keyword>
<gene>
    <name evidence="10" type="primary">sucB</name>
    <name evidence="10" type="ORF">V1634_10115</name>
</gene>
<feature type="region of interest" description="Disordered" evidence="7">
    <location>
        <begin position="65"/>
        <end position="155"/>
    </location>
</feature>
<evidence type="ECO:0000256" key="3">
    <source>
        <dbReference type="ARBA" id="ARBA00022679"/>
    </source>
</evidence>
<feature type="compositionally biased region" description="Acidic residues" evidence="7">
    <location>
        <begin position="117"/>
        <end position="127"/>
    </location>
</feature>
<evidence type="ECO:0000256" key="7">
    <source>
        <dbReference type="SAM" id="MobiDB-lite"/>
    </source>
</evidence>
<feature type="region of interest" description="Disordered" evidence="7">
    <location>
        <begin position="353"/>
        <end position="384"/>
    </location>
</feature>
<dbReference type="RefSeq" id="WP_331207496.1">
    <property type="nucleotide sequence ID" value="NZ_JAZGQL010000006.1"/>
</dbReference>
<comment type="similarity">
    <text evidence="2 6">Belongs to the 2-oxoacid dehydrogenase family.</text>
</comment>
<dbReference type="InterPro" id="IPR000089">
    <property type="entry name" value="Biotin_lipoyl"/>
</dbReference>
<dbReference type="PROSITE" id="PS00189">
    <property type="entry name" value="LIPOYL"/>
    <property type="match status" value="2"/>
</dbReference>
<dbReference type="Gene3D" id="2.40.50.100">
    <property type="match status" value="2"/>
</dbReference>
<dbReference type="InterPro" id="IPR023213">
    <property type="entry name" value="CAT-like_dom_sf"/>
</dbReference>
<dbReference type="Proteomes" id="UP001339911">
    <property type="component" value="Unassembled WGS sequence"/>
</dbReference>
<dbReference type="Gene3D" id="4.10.320.10">
    <property type="entry name" value="E3-binding domain"/>
    <property type="match status" value="1"/>
</dbReference>
<feature type="compositionally biased region" description="Low complexity" evidence="7">
    <location>
        <begin position="356"/>
        <end position="378"/>
    </location>
</feature>
<evidence type="ECO:0000259" key="8">
    <source>
        <dbReference type="PROSITE" id="PS50968"/>
    </source>
</evidence>
<evidence type="ECO:0000256" key="1">
    <source>
        <dbReference type="ARBA" id="ARBA00001938"/>
    </source>
</evidence>
<reference evidence="10 11" key="1">
    <citation type="submission" date="2024-01" db="EMBL/GenBank/DDBJ databases">
        <title>Genome insights into Plantactinospora veratri sp. nov.</title>
        <authorList>
            <person name="Wang L."/>
        </authorList>
    </citation>
    <scope>NUCLEOTIDE SEQUENCE [LARGE SCALE GENOMIC DNA]</scope>
    <source>
        <strain evidence="10 11">NEAU-FHS4</strain>
    </source>
</reference>
<keyword evidence="11" id="KW-1185">Reference proteome</keyword>
<feature type="compositionally biased region" description="Low complexity" evidence="7">
    <location>
        <begin position="84"/>
        <end position="116"/>
    </location>
</feature>
<dbReference type="Pfam" id="PF00364">
    <property type="entry name" value="Biotin_lipoyl"/>
    <property type="match status" value="2"/>
</dbReference>
<evidence type="ECO:0000256" key="5">
    <source>
        <dbReference type="ARBA" id="ARBA00023315"/>
    </source>
</evidence>
<keyword evidence="4 6" id="KW-0450">Lipoyl</keyword>
<dbReference type="PROSITE" id="PS50968">
    <property type="entry name" value="BIOTINYL_LIPOYL"/>
    <property type="match status" value="2"/>
</dbReference>
<name>A0ABU7SB58_9ACTN</name>
<feature type="compositionally biased region" description="Low complexity" evidence="7">
    <location>
        <begin position="290"/>
        <end position="300"/>
    </location>
</feature>
<dbReference type="InterPro" id="IPR011053">
    <property type="entry name" value="Single_hybrid_motif"/>
</dbReference>
<dbReference type="EC" id="2.3.1.-" evidence="6"/>
<dbReference type="SUPFAM" id="SSF51230">
    <property type="entry name" value="Single hybrid motif"/>
    <property type="match status" value="2"/>
</dbReference>
<dbReference type="EMBL" id="JAZGQL010000006">
    <property type="protein sequence ID" value="MEE6307178.1"/>
    <property type="molecule type" value="Genomic_DNA"/>
</dbReference>
<feature type="compositionally biased region" description="Basic and acidic residues" evidence="7">
    <location>
        <begin position="243"/>
        <end position="256"/>
    </location>
</feature>
<evidence type="ECO:0000259" key="9">
    <source>
        <dbReference type="PROSITE" id="PS51826"/>
    </source>
</evidence>
<dbReference type="InterPro" id="IPR036625">
    <property type="entry name" value="E3-bd_dom_sf"/>
</dbReference>
<organism evidence="10 11">
    <name type="scientific">Plantactinospora veratri</name>
    <dbReference type="NCBI Taxonomy" id="1436122"/>
    <lineage>
        <taxon>Bacteria</taxon>
        <taxon>Bacillati</taxon>
        <taxon>Actinomycetota</taxon>
        <taxon>Actinomycetes</taxon>
        <taxon>Micromonosporales</taxon>
        <taxon>Micromonosporaceae</taxon>
        <taxon>Plantactinospora</taxon>
    </lineage>
</organism>
<dbReference type="Pfam" id="PF00198">
    <property type="entry name" value="2-oxoacid_dh"/>
    <property type="match status" value="1"/>
</dbReference>
<feature type="compositionally biased region" description="Low complexity" evidence="7">
    <location>
        <begin position="221"/>
        <end position="238"/>
    </location>
</feature>
<feature type="compositionally biased region" description="Basic and acidic residues" evidence="7">
    <location>
        <begin position="277"/>
        <end position="289"/>
    </location>
</feature>
<evidence type="ECO:0000256" key="4">
    <source>
        <dbReference type="ARBA" id="ARBA00022823"/>
    </source>
</evidence>
<feature type="compositionally biased region" description="Low complexity" evidence="7">
    <location>
        <begin position="128"/>
        <end position="139"/>
    </location>
</feature>
<dbReference type="SUPFAM" id="SSF47005">
    <property type="entry name" value="Peripheral subunit-binding domain of 2-oxo acid dehydrogenase complex"/>
    <property type="match status" value="1"/>
</dbReference>
<comment type="cofactor">
    <cofactor evidence="1 6">
        <name>(R)-lipoate</name>
        <dbReference type="ChEBI" id="CHEBI:83088"/>
    </cofactor>
</comment>
<evidence type="ECO:0000313" key="11">
    <source>
        <dbReference type="Proteomes" id="UP001339911"/>
    </source>
</evidence>
<dbReference type="SUPFAM" id="SSF52777">
    <property type="entry name" value="CoA-dependent acyltransferases"/>
    <property type="match status" value="1"/>
</dbReference>
<dbReference type="InterPro" id="IPR004167">
    <property type="entry name" value="PSBD"/>
</dbReference>
<dbReference type="PROSITE" id="PS51826">
    <property type="entry name" value="PSBD"/>
    <property type="match status" value="1"/>
</dbReference>
<dbReference type="InterPro" id="IPR001078">
    <property type="entry name" value="2-oxoacid_DH_actylTfrase"/>
</dbReference>
<comment type="caution">
    <text evidence="10">The sequence shown here is derived from an EMBL/GenBank/DDBJ whole genome shotgun (WGS) entry which is preliminary data.</text>
</comment>
<evidence type="ECO:0000256" key="2">
    <source>
        <dbReference type="ARBA" id="ARBA00007317"/>
    </source>
</evidence>
<dbReference type="PANTHER" id="PTHR43178">
    <property type="entry name" value="DIHYDROLIPOAMIDE ACETYLTRANSFERASE COMPONENT OF PYRUVATE DEHYDROGENASE COMPLEX"/>
    <property type="match status" value="1"/>
</dbReference>
<protein>
    <recommendedName>
        <fullName evidence="6">Dihydrolipoamide acetyltransferase component of pyruvate dehydrogenase complex</fullName>
        <ecNumber evidence="6">2.3.1.-</ecNumber>
    </recommendedName>
</protein>